<evidence type="ECO:0008006" key="4">
    <source>
        <dbReference type="Google" id="ProtNLM"/>
    </source>
</evidence>
<evidence type="ECO:0000313" key="2">
    <source>
        <dbReference type="EMBL" id="GAA3907171.1"/>
    </source>
</evidence>
<dbReference type="EMBL" id="BAAAZA010000068">
    <property type="protein sequence ID" value="GAA3907171.1"/>
    <property type="molecule type" value="Genomic_DNA"/>
</dbReference>
<dbReference type="Proteomes" id="UP001501563">
    <property type="component" value="Unassembled WGS sequence"/>
</dbReference>
<feature type="compositionally biased region" description="Basic residues" evidence="1">
    <location>
        <begin position="986"/>
        <end position="1003"/>
    </location>
</feature>
<dbReference type="InterPro" id="IPR027417">
    <property type="entry name" value="P-loop_NTPase"/>
</dbReference>
<evidence type="ECO:0000256" key="1">
    <source>
        <dbReference type="SAM" id="MobiDB-lite"/>
    </source>
</evidence>
<dbReference type="SUPFAM" id="SSF52540">
    <property type="entry name" value="P-loop containing nucleoside triphosphate hydrolases"/>
    <property type="match status" value="1"/>
</dbReference>
<proteinExistence type="predicted"/>
<reference evidence="3" key="1">
    <citation type="journal article" date="2019" name="Int. J. Syst. Evol. Microbiol.">
        <title>The Global Catalogue of Microorganisms (GCM) 10K type strain sequencing project: providing services to taxonomists for standard genome sequencing and annotation.</title>
        <authorList>
            <consortium name="The Broad Institute Genomics Platform"/>
            <consortium name="The Broad Institute Genome Sequencing Center for Infectious Disease"/>
            <person name="Wu L."/>
            <person name="Ma J."/>
        </authorList>
    </citation>
    <scope>NUCLEOTIDE SEQUENCE [LARGE SCALE GENOMIC DNA]</scope>
    <source>
        <strain evidence="3">JCM 16578</strain>
    </source>
</reference>
<organism evidence="2 3">
    <name type="scientific">Streptomyces lannensis</name>
    <dbReference type="NCBI Taxonomy" id="766498"/>
    <lineage>
        <taxon>Bacteria</taxon>
        <taxon>Bacillati</taxon>
        <taxon>Actinomycetota</taxon>
        <taxon>Actinomycetes</taxon>
        <taxon>Kitasatosporales</taxon>
        <taxon>Streptomycetaceae</taxon>
        <taxon>Streptomyces</taxon>
    </lineage>
</organism>
<sequence>MWDARHGYEGRRMRTGELAEWCGVKSSGTVTTWISKGGVWRTSGLTYCEEARARSGCTPDCDSGFGDLVELRARYAAALRDGDAERSAAQQRSRRRTVVPAAYTLTRQEVDRRLPSLAQAQKGALRSLETVAVNQFGPGLDRLMLAEVRVERAAERRVLKHIERQLSGTAPGQAAALVGEPGVGKSCSLWGVHQALSRRQDICLVLLSATSLLAGPGGPADLRPHELPVLLEEHRKQTAGTQHRTVLLLDTADLLLHQMETAHDFVELITVLRSTNTAVALACRKGEAGLLKQRWDTEYESGAYTSILSDIPVDLYDAGPDDARRGGWAPDSELAQAIDAYARVYAPARDDGDGSLPQMRRALADAAARGLPLGKLIRHPLHLRMVFDLYAPVGPRGFDLDVAGLFHDYWTQRVDQDMRHAVAAPGVEPEEQAIRLGRAAAELGLATLLEGTIELRRKTVRDLVASRLGVDEAQAAHWIGLLQRRGVLSEPFPGRLRFHHQAIGEYAAGRGLAEAPAGLEAAVDRITEYPQDLYLAEAARHAFHYSDRAHAHKSSCWYSRLAPLAGASSTIAQETFLRILAGLRHAPDAALADAVPLIEDLDNGRLLAEHYLARLQATSQPAEHIWPRLLRTIWDIADAAQRREVLRTLTVLIRQQRATTAAFLHGLPAAELPRHALAHDLSTLMRHLHEDDAADPADYRGRTAATMARMLDDAFVQQGAPLEHALGTLAELAAQWPYTYGEVCRGLPKRLGEVPEKVARDIDKIVTSAAVCWAAAQAHERVADTLQVLHTCLEELAGGVLPAATHQVVLRGVASTLCHPGVRIAESTLREELTNAAACVPDHLARKVIARYLLRPLLVAGDTPAGRTAREWCRAQTTPKHVQQVPQSPATALALAALGRQVPAPVIAASLPDDRRSKKPRAETLLPWTTAPWDLELTAAAAAGGHHLATHALDHLIKVTPPSPEARPQAPDQEQGQEEPCEDGKRSKRKRRGRGRSARRRLPSPREEVVSRVPEAPGLLLPWLLRDAQRRRNTDALVRFSHGREIQLPAEHADQLGLIASYLMKQENHQATAAAHRLTARMISRGLTPLGTPDSLVDQLDALRTSAIAQTELLEAVTQAITNTPTLWDLPTARKILTTALDNLVERATTMAATIARPQRGQEAYMLTGHAAHLLKVRLAVLDARRKIAENAHDIGLDELRSLAFEQGHLCVPRGHSLTKPSSMWPHRFNTMPRLCIDLHEAGRPQDAERILRSAVTAATTESGPSARWRNFAWNTWRPYLRLLVSERSHLYDLLIDYGPRDHQLARHLLEVAGQALSNISEELHRLLTDPRWPTELLAAARRTASWAGRDGANLRWDTVYDDIETAARQLGSGR</sequence>
<name>A0ABP7LTH8_9ACTN</name>
<feature type="region of interest" description="Disordered" evidence="1">
    <location>
        <begin position="959"/>
        <end position="1011"/>
    </location>
</feature>
<comment type="caution">
    <text evidence="2">The sequence shown here is derived from an EMBL/GenBank/DDBJ whole genome shotgun (WGS) entry which is preliminary data.</text>
</comment>
<evidence type="ECO:0000313" key="3">
    <source>
        <dbReference type="Proteomes" id="UP001501563"/>
    </source>
</evidence>
<protein>
    <recommendedName>
        <fullName evidence="4">AAA+ ATPase domain-containing protein</fullName>
    </recommendedName>
</protein>
<accession>A0ABP7LTH8</accession>
<keyword evidence="3" id="KW-1185">Reference proteome</keyword>
<gene>
    <name evidence="2" type="ORF">GCM10022207_90780</name>
</gene>